<dbReference type="CDD" id="cd00086">
    <property type="entry name" value="homeodomain"/>
    <property type="match status" value="1"/>
</dbReference>
<comment type="caution">
    <text evidence="14">The sequence shown here is derived from an EMBL/GenBank/DDBJ whole genome shotgun (WGS) entry which is preliminary data.</text>
</comment>
<feature type="compositionally biased region" description="Polar residues" evidence="12">
    <location>
        <begin position="391"/>
        <end position="406"/>
    </location>
</feature>
<dbReference type="InterPro" id="IPR009057">
    <property type="entry name" value="Homeodomain-like_sf"/>
</dbReference>
<dbReference type="GO" id="GO:0000981">
    <property type="term" value="F:DNA-binding transcription factor activity, RNA polymerase II-specific"/>
    <property type="evidence" value="ECO:0007669"/>
    <property type="project" value="InterPro"/>
</dbReference>
<evidence type="ECO:0000256" key="8">
    <source>
        <dbReference type="ARBA" id="ARBA00023163"/>
    </source>
</evidence>
<dbReference type="FunFam" id="1.10.10.60:FF:000094">
    <property type="entry name" value="Homeobox protein Hox-A3"/>
    <property type="match status" value="1"/>
</dbReference>
<feature type="region of interest" description="Disordered" evidence="12">
    <location>
        <begin position="234"/>
        <end position="261"/>
    </location>
</feature>
<reference evidence="14 15" key="1">
    <citation type="submission" date="2019-09" db="EMBL/GenBank/DDBJ databases">
        <title>Bird 10,000 Genomes (B10K) Project - Family phase.</title>
        <authorList>
            <person name="Zhang G."/>
        </authorList>
    </citation>
    <scope>NUCLEOTIDE SEQUENCE [LARGE SCALE GENOMIC DNA]</scope>
    <source>
        <strain evidence="14">B10K-DU-021-26</strain>
        <tissue evidence="14">Mixed tissue sample</tissue>
    </source>
</reference>
<dbReference type="SUPFAM" id="SSF46689">
    <property type="entry name" value="Homeodomain-like"/>
    <property type="match status" value="1"/>
</dbReference>
<name>A0A7K4S5S5_COLPI</name>
<dbReference type="PRINTS" id="PR00024">
    <property type="entry name" value="HOMEOBOX"/>
</dbReference>
<keyword evidence="15" id="KW-1185">Reference proteome</keyword>
<dbReference type="Proteomes" id="UP000530263">
    <property type="component" value="Unassembled WGS sequence"/>
</dbReference>
<dbReference type="AlphaFoldDB" id="A0A7K4S5S5"/>
<dbReference type="GO" id="GO:0000978">
    <property type="term" value="F:RNA polymerase II cis-regulatory region sequence-specific DNA binding"/>
    <property type="evidence" value="ECO:0007669"/>
    <property type="project" value="TreeGrafter"/>
</dbReference>
<gene>
    <name evidence="14" type="primary">Hoxb3</name>
    <name evidence="14" type="ORF">COLPIC_R08194</name>
</gene>
<evidence type="ECO:0000256" key="2">
    <source>
        <dbReference type="ARBA" id="ARBA00004123"/>
    </source>
</evidence>
<feature type="non-terminal residue" evidence="14">
    <location>
        <position position="416"/>
    </location>
</feature>
<accession>A0A7K4S5S5</accession>
<evidence type="ECO:0000259" key="13">
    <source>
        <dbReference type="PROSITE" id="PS50071"/>
    </source>
</evidence>
<dbReference type="InterPro" id="IPR001827">
    <property type="entry name" value="Homeobox_Antennapedia_CS"/>
</dbReference>
<dbReference type="PANTHER" id="PTHR45664:SF11">
    <property type="entry name" value="HOMEOBOX PROTEIN HOX-B3"/>
    <property type="match status" value="1"/>
</dbReference>
<evidence type="ECO:0000256" key="3">
    <source>
        <dbReference type="ARBA" id="ARBA00009107"/>
    </source>
</evidence>
<feature type="region of interest" description="Disordered" evidence="12">
    <location>
        <begin position="371"/>
        <end position="416"/>
    </location>
</feature>
<keyword evidence="9 10" id="KW-0539">Nucleus</keyword>
<keyword evidence="5" id="KW-0805">Transcription regulation</keyword>
<feature type="compositionally biased region" description="Low complexity" evidence="12">
    <location>
        <begin position="90"/>
        <end position="101"/>
    </location>
</feature>
<organism evidence="14 15">
    <name type="scientific">Columbina picui</name>
    <name type="common">Picui ground-dove</name>
    <dbReference type="NCBI Taxonomy" id="115618"/>
    <lineage>
        <taxon>Eukaryota</taxon>
        <taxon>Metazoa</taxon>
        <taxon>Chordata</taxon>
        <taxon>Craniata</taxon>
        <taxon>Vertebrata</taxon>
        <taxon>Euteleostomi</taxon>
        <taxon>Archelosauria</taxon>
        <taxon>Archosauria</taxon>
        <taxon>Dinosauria</taxon>
        <taxon>Saurischia</taxon>
        <taxon>Theropoda</taxon>
        <taxon>Coelurosauria</taxon>
        <taxon>Aves</taxon>
        <taxon>Neognathae</taxon>
        <taxon>Neoaves</taxon>
        <taxon>Columbimorphae</taxon>
        <taxon>Columbiformes</taxon>
        <taxon>Columbidae</taxon>
        <taxon>Columbina</taxon>
    </lineage>
</organism>
<keyword evidence="7 10" id="KW-0371">Homeobox</keyword>
<dbReference type="InterPro" id="IPR001356">
    <property type="entry name" value="HD"/>
</dbReference>
<evidence type="ECO:0000256" key="7">
    <source>
        <dbReference type="ARBA" id="ARBA00023155"/>
    </source>
</evidence>
<keyword evidence="4" id="KW-0217">Developmental protein</keyword>
<evidence type="ECO:0000256" key="10">
    <source>
        <dbReference type="PROSITE-ProRule" id="PRU00108"/>
    </source>
</evidence>
<dbReference type="InterPro" id="IPR017970">
    <property type="entry name" value="Homeobox_CS"/>
</dbReference>
<dbReference type="InterPro" id="IPR020479">
    <property type="entry name" value="HD_metazoa"/>
</dbReference>
<protein>
    <submittedName>
        <fullName evidence="14">HXB3 protein</fullName>
    </submittedName>
</protein>
<feature type="domain" description="Homeobox" evidence="13">
    <location>
        <begin position="175"/>
        <end position="235"/>
    </location>
</feature>
<comment type="subcellular location">
    <subcellularLocation>
        <location evidence="2 10 11">Nucleus</location>
    </subcellularLocation>
</comment>
<feature type="region of interest" description="Disordered" evidence="12">
    <location>
        <begin position="27"/>
        <end position="66"/>
    </location>
</feature>
<feature type="compositionally biased region" description="Low complexity" evidence="12">
    <location>
        <begin position="239"/>
        <end position="250"/>
    </location>
</feature>
<dbReference type="InterPro" id="IPR025281">
    <property type="entry name" value="DUF4074"/>
</dbReference>
<feature type="region of interest" description="Disordered" evidence="12">
    <location>
        <begin position="78"/>
        <end position="113"/>
    </location>
</feature>
<sequence length="416" mass="45094">MQKTTYYESSTLFGGYSYGGTNGFGYEGAQQPFQPGSHVDPDFQRSACSLQPLGSTAPHAKTKDLNGSCMRPALAQEHHAAPPISPPPNSAANSTSSTSNNQVGSGKSAPSKANLSANASLTKQIFPWMKESRQNSKQKTSSPSTGTAFCFLIIFYFISRPAETCSGEKSPPGSSASKRARTAYTSAQLVELEKEFHFNRYLCRPRRVEMANLLNLSERQIKIWFQNRRMKYKKDQKSKGMGSSSGGPSPTGSPPQPMQSSAGFINALHTMSSNYDAPSPPSFNKPHQNAYAMSTNYQNPIKSCPSQQKYANTAPEYDPHVLQGNGVAYGTPSLQGSPVYVGGNYVDSMPTSGPSLYGLNHLPHHQAAPMDYNGPPQMPPSQHHGPCESHPTYTELSTHHASSQGRIQEAPKLTHL</sequence>
<evidence type="ECO:0000256" key="11">
    <source>
        <dbReference type="RuleBase" id="RU000682"/>
    </source>
</evidence>
<evidence type="ECO:0000256" key="12">
    <source>
        <dbReference type="SAM" id="MobiDB-lite"/>
    </source>
</evidence>
<evidence type="ECO:0000313" key="14">
    <source>
        <dbReference type="EMBL" id="NWQ81076.1"/>
    </source>
</evidence>
<feature type="non-terminal residue" evidence="14">
    <location>
        <position position="1"/>
    </location>
</feature>
<dbReference type="Gene3D" id="1.10.10.60">
    <property type="entry name" value="Homeodomain-like"/>
    <property type="match status" value="1"/>
</dbReference>
<comment type="function">
    <text evidence="1">Sequence-specific transcription factor which is part of a developmental regulatory system that provides cells with specific positional identities on the anterior-posterior axis.</text>
</comment>
<evidence type="ECO:0000256" key="5">
    <source>
        <dbReference type="ARBA" id="ARBA00023015"/>
    </source>
</evidence>
<dbReference type="Pfam" id="PF13293">
    <property type="entry name" value="DUF4074"/>
    <property type="match status" value="1"/>
</dbReference>
<dbReference type="PROSITE" id="PS50071">
    <property type="entry name" value="HOMEOBOX_2"/>
    <property type="match status" value="1"/>
</dbReference>
<keyword evidence="6 10" id="KW-0238">DNA-binding</keyword>
<evidence type="ECO:0000256" key="6">
    <source>
        <dbReference type="ARBA" id="ARBA00023125"/>
    </source>
</evidence>
<evidence type="ECO:0000313" key="15">
    <source>
        <dbReference type="Proteomes" id="UP000530263"/>
    </source>
</evidence>
<dbReference type="GO" id="GO:0005634">
    <property type="term" value="C:nucleus"/>
    <property type="evidence" value="ECO:0007669"/>
    <property type="project" value="UniProtKB-SubCell"/>
</dbReference>
<comment type="similarity">
    <text evidence="3">Belongs to the Antp homeobox family.</text>
</comment>
<dbReference type="SMART" id="SM00389">
    <property type="entry name" value="HOX"/>
    <property type="match status" value="1"/>
</dbReference>
<dbReference type="GO" id="GO:0048704">
    <property type="term" value="P:embryonic skeletal system morphogenesis"/>
    <property type="evidence" value="ECO:0007669"/>
    <property type="project" value="TreeGrafter"/>
</dbReference>
<dbReference type="PROSITE" id="PS00027">
    <property type="entry name" value="HOMEOBOX_1"/>
    <property type="match status" value="1"/>
</dbReference>
<evidence type="ECO:0000256" key="4">
    <source>
        <dbReference type="ARBA" id="ARBA00022473"/>
    </source>
</evidence>
<proteinExistence type="inferred from homology"/>
<dbReference type="OrthoDB" id="6159439at2759"/>
<feature type="DNA-binding region" description="Homeobox" evidence="10">
    <location>
        <begin position="177"/>
        <end position="236"/>
    </location>
</feature>
<dbReference type="GO" id="GO:0009952">
    <property type="term" value="P:anterior/posterior pattern specification"/>
    <property type="evidence" value="ECO:0007669"/>
    <property type="project" value="TreeGrafter"/>
</dbReference>
<dbReference type="PROSITE" id="PS00032">
    <property type="entry name" value="ANTENNAPEDIA"/>
    <property type="match status" value="1"/>
</dbReference>
<keyword evidence="8" id="KW-0804">Transcription</keyword>
<dbReference type="PANTHER" id="PTHR45664">
    <property type="entry name" value="PROTEIN ZERKNUELLT 1-RELATED"/>
    <property type="match status" value="1"/>
</dbReference>
<evidence type="ECO:0000256" key="1">
    <source>
        <dbReference type="ARBA" id="ARBA00003263"/>
    </source>
</evidence>
<dbReference type="Pfam" id="PF00046">
    <property type="entry name" value="Homeodomain"/>
    <property type="match status" value="1"/>
</dbReference>
<evidence type="ECO:0000256" key="9">
    <source>
        <dbReference type="ARBA" id="ARBA00023242"/>
    </source>
</evidence>
<dbReference type="EMBL" id="VYZG01001526">
    <property type="protein sequence ID" value="NWQ81076.1"/>
    <property type="molecule type" value="Genomic_DNA"/>
</dbReference>